<organism evidence="3 4">
    <name type="scientific">Candidozyma haemuli</name>
    <dbReference type="NCBI Taxonomy" id="45357"/>
    <lineage>
        <taxon>Eukaryota</taxon>
        <taxon>Fungi</taxon>
        <taxon>Dikarya</taxon>
        <taxon>Ascomycota</taxon>
        <taxon>Saccharomycotina</taxon>
        <taxon>Pichiomycetes</taxon>
        <taxon>Metschnikowiaceae</taxon>
        <taxon>Candidozyma</taxon>
    </lineage>
</organism>
<feature type="compositionally biased region" description="Basic and acidic residues" evidence="1">
    <location>
        <begin position="126"/>
        <end position="136"/>
    </location>
</feature>
<proteinExistence type="predicted"/>
<keyword evidence="4" id="KW-1185">Reference proteome</keyword>
<name>A0A2V1ARP0_9ASCO</name>
<dbReference type="EMBL" id="PKFO01000003">
    <property type="protein sequence ID" value="PVH20186.1"/>
    <property type="molecule type" value="Genomic_DNA"/>
</dbReference>
<dbReference type="RefSeq" id="XP_025341126.1">
    <property type="nucleotide sequence ID" value="XM_025485661.1"/>
</dbReference>
<keyword evidence="2" id="KW-1133">Transmembrane helix</keyword>
<dbReference type="AlphaFoldDB" id="A0A2V1ARP0"/>
<keyword evidence="2" id="KW-0472">Membrane</keyword>
<evidence type="ECO:0000313" key="3">
    <source>
        <dbReference type="EMBL" id="PVH20186.1"/>
    </source>
</evidence>
<sequence>MVYFYGGGGGLSTGAYIGIAVACFVVALILAICGIYYRRRHIRILRQHIMNDQQRRLNMQPNLNGNSNMNSTMNQNFDQVFQSPGYKPENGATQVTEETTNVTNNTAFMYVPPETPSAPPPTYDASRNDTRVRSMV</sequence>
<keyword evidence="2" id="KW-0812">Transmembrane</keyword>
<gene>
    <name evidence="3" type="ORF">CXQ85_001969</name>
</gene>
<dbReference type="Proteomes" id="UP000244309">
    <property type="component" value="Unassembled WGS sequence"/>
</dbReference>
<accession>A0A2V1ARP0</accession>
<dbReference type="VEuPathDB" id="FungiDB:CXQ85_001969"/>
<feature type="transmembrane region" description="Helical" evidence="2">
    <location>
        <begin position="15"/>
        <end position="37"/>
    </location>
</feature>
<feature type="region of interest" description="Disordered" evidence="1">
    <location>
        <begin position="111"/>
        <end position="136"/>
    </location>
</feature>
<evidence type="ECO:0000256" key="2">
    <source>
        <dbReference type="SAM" id="Phobius"/>
    </source>
</evidence>
<dbReference type="GeneID" id="37007300"/>
<protein>
    <submittedName>
        <fullName evidence="3">Uncharacterized protein</fullName>
    </submittedName>
</protein>
<reference evidence="3 4" key="1">
    <citation type="submission" date="2017-12" db="EMBL/GenBank/DDBJ databases">
        <title>Genome Sequence of a Multidrug-Resistant Candida haemulonii Isolate from a Patient with Chronic Leg Ulcers in Israel.</title>
        <authorList>
            <person name="Chow N.A."/>
            <person name="Gade L."/>
            <person name="Batra D."/>
            <person name="Rowe L.A."/>
            <person name="Ben-Ami R."/>
            <person name="Loparev V.N."/>
            <person name="Litvintseva A.P."/>
        </authorList>
    </citation>
    <scope>NUCLEOTIDE SEQUENCE [LARGE SCALE GENOMIC DNA]</scope>
    <source>
        <strain evidence="3 4">B11899</strain>
    </source>
</reference>
<feature type="compositionally biased region" description="Pro residues" evidence="1">
    <location>
        <begin position="113"/>
        <end position="122"/>
    </location>
</feature>
<evidence type="ECO:0000256" key="1">
    <source>
        <dbReference type="SAM" id="MobiDB-lite"/>
    </source>
</evidence>
<comment type="caution">
    <text evidence="3">The sequence shown here is derived from an EMBL/GenBank/DDBJ whole genome shotgun (WGS) entry which is preliminary data.</text>
</comment>
<evidence type="ECO:0000313" key="4">
    <source>
        <dbReference type="Proteomes" id="UP000244309"/>
    </source>
</evidence>